<dbReference type="InterPro" id="IPR015422">
    <property type="entry name" value="PyrdxlP-dep_Trfase_small"/>
</dbReference>
<protein>
    <submittedName>
        <fullName evidence="3">Cysteine desulfurase-like protein</fullName>
    </submittedName>
</protein>
<accession>A0A6M7W917</accession>
<dbReference type="Gene3D" id="3.90.1150.10">
    <property type="entry name" value="Aspartate Aminotransferase, domain 1"/>
    <property type="match status" value="1"/>
</dbReference>
<dbReference type="InterPro" id="IPR011340">
    <property type="entry name" value="Cys_dSase-rel"/>
</dbReference>
<proteinExistence type="predicted"/>
<evidence type="ECO:0000313" key="4">
    <source>
        <dbReference type="Proteomes" id="UP000503017"/>
    </source>
</evidence>
<reference evidence="3 4" key="1">
    <citation type="submission" date="2018-10" db="EMBL/GenBank/DDBJ databases">
        <authorList>
            <person name="Perry B.J."/>
            <person name="Sullivan J.T."/>
            <person name="Murphy R.J.T."/>
            <person name="Ramsay J.P."/>
            <person name="Ronson C.W."/>
        </authorList>
    </citation>
    <scope>NUCLEOTIDE SEQUENCE [LARGE SCALE GENOMIC DNA]</scope>
    <source>
        <strain evidence="3 4">R88b</strain>
    </source>
</reference>
<dbReference type="NCBIfam" id="TIGR01976">
    <property type="entry name" value="am_tr_V_VC1184"/>
    <property type="match status" value="1"/>
</dbReference>
<dbReference type="InterPro" id="IPR000192">
    <property type="entry name" value="Aminotrans_V_dom"/>
</dbReference>
<evidence type="ECO:0000313" key="3">
    <source>
        <dbReference type="EMBL" id="QKD00150.1"/>
    </source>
</evidence>
<dbReference type="EMBL" id="CP033367">
    <property type="protein sequence ID" value="QKD00150.1"/>
    <property type="molecule type" value="Genomic_DNA"/>
</dbReference>
<evidence type="ECO:0000256" key="1">
    <source>
        <dbReference type="ARBA" id="ARBA00022898"/>
    </source>
</evidence>
<dbReference type="RefSeq" id="WP_027032890.1">
    <property type="nucleotide sequence ID" value="NZ_KI912159.1"/>
</dbReference>
<name>A0A6M7W917_RHILI</name>
<dbReference type="SUPFAM" id="SSF53383">
    <property type="entry name" value="PLP-dependent transferases"/>
    <property type="match status" value="1"/>
</dbReference>
<dbReference type="InterPro" id="IPR015421">
    <property type="entry name" value="PyrdxlP-dep_Trfase_major"/>
</dbReference>
<dbReference type="AlphaFoldDB" id="A0A6M7W917"/>
<dbReference type="Gene3D" id="3.40.640.10">
    <property type="entry name" value="Type I PLP-dependent aspartate aminotransferase-like (Major domain)"/>
    <property type="match status" value="1"/>
</dbReference>
<feature type="domain" description="Aminotransferase class V" evidence="2">
    <location>
        <begin position="30"/>
        <end position="409"/>
    </location>
</feature>
<dbReference type="InterPro" id="IPR015424">
    <property type="entry name" value="PyrdxlP-dep_Trfase"/>
</dbReference>
<dbReference type="Pfam" id="PF00266">
    <property type="entry name" value="Aminotran_5"/>
    <property type="match status" value="1"/>
</dbReference>
<sequence>MSNPQTAAGDFPVATIRAMFPALQRAGDFIFLDNAAGAQIPQSVLDAVTNHLVSHNVQRGGRYGRSVTVDQSVADARTSVALLINAYSPAEICFGMNATSFIRLVSLGIGQMLSERDEIVITDMDHDANIATWLALESAGAKFKWWRMRDDGNLHVDDLRPLVSDRTRLVACTVTAHSIGSIVDVASVADIAHDAGAEVFLDCVHYGPHGLIDVQAWDCDYLVCSGYKNFSPHMGFLWGRFETLKRLPTFREDFIPNEPPYKVEAGTFIYENVSGMDAAVQYLELIGRNLAPSNNRSRRENIVAGMGAIRDYELVLAREMLGVLKDCGATIYGVADEARINERVPTFCFNIGKLSPQRIVEEMAEMQIGIRDGHMYAPRLMKRLNLSMDSGAIRASLVHYNTVEEIRRFGDALRAIIAKLS</sequence>
<keyword evidence="1" id="KW-0663">Pyridoxal phosphate</keyword>
<organism evidence="3 4">
    <name type="scientific">Mesorhizobium loti R88b</name>
    <dbReference type="NCBI Taxonomy" id="935548"/>
    <lineage>
        <taxon>Bacteria</taxon>
        <taxon>Pseudomonadati</taxon>
        <taxon>Pseudomonadota</taxon>
        <taxon>Alphaproteobacteria</taxon>
        <taxon>Hyphomicrobiales</taxon>
        <taxon>Phyllobacteriaceae</taxon>
        <taxon>Mesorhizobium</taxon>
    </lineage>
</organism>
<evidence type="ECO:0000259" key="2">
    <source>
        <dbReference type="Pfam" id="PF00266"/>
    </source>
</evidence>
<dbReference type="PANTHER" id="PTHR43586">
    <property type="entry name" value="CYSTEINE DESULFURASE"/>
    <property type="match status" value="1"/>
</dbReference>
<dbReference type="PANTHER" id="PTHR43586:SF21">
    <property type="entry name" value="PYRIDOXAL PHOSPHATE (PLP)-DEPENDENT ASPARTATE AMINOTRANSFERASE SUPERFAMILY"/>
    <property type="match status" value="1"/>
</dbReference>
<gene>
    <name evidence="3" type="ORF">EB235_00595</name>
</gene>
<dbReference type="Proteomes" id="UP000503017">
    <property type="component" value="Chromosome"/>
</dbReference>